<dbReference type="GO" id="GO:0005840">
    <property type="term" value="C:ribosome"/>
    <property type="evidence" value="ECO:0007669"/>
    <property type="project" value="UniProtKB-KW"/>
</dbReference>
<accession>A0ABR2ZZ54</accession>
<name>A0ABR2ZZ54_9AGAR</name>
<feature type="compositionally biased region" description="Basic residues" evidence="1">
    <location>
        <begin position="83"/>
        <end position="93"/>
    </location>
</feature>
<keyword evidence="2" id="KW-0689">Ribosomal protein</keyword>
<keyword evidence="2" id="KW-0489">Methyltransferase</keyword>
<keyword evidence="3" id="KW-1185">Reference proteome</keyword>
<feature type="region of interest" description="Disordered" evidence="1">
    <location>
        <begin position="70"/>
        <end position="96"/>
    </location>
</feature>
<dbReference type="GO" id="GO:0008168">
    <property type="term" value="F:methyltransferase activity"/>
    <property type="evidence" value="ECO:0007669"/>
    <property type="project" value="UniProtKB-KW"/>
</dbReference>
<dbReference type="InterPro" id="IPR029063">
    <property type="entry name" value="SAM-dependent_MTases_sf"/>
</dbReference>
<evidence type="ECO:0000313" key="2">
    <source>
        <dbReference type="EMBL" id="KAL0066078.1"/>
    </source>
</evidence>
<reference evidence="2 3" key="1">
    <citation type="submission" date="2024-05" db="EMBL/GenBank/DDBJ databases">
        <title>A draft genome resource for the thread blight pathogen Marasmius tenuissimus strain MS-2.</title>
        <authorList>
            <person name="Yulfo-Soto G.E."/>
            <person name="Baruah I.K."/>
            <person name="Amoako-Attah I."/>
            <person name="Bukari Y."/>
            <person name="Meinhardt L.W."/>
            <person name="Bailey B.A."/>
            <person name="Cohen S.P."/>
        </authorList>
    </citation>
    <scope>NUCLEOTIDE SEQUENCE [LARGE SCALE GENOMIC DNA]</scope>
    <source>
        <strain evidence="2 3">MS-2</strain>
    </source>
</reference>
<dbReference type="PANTHER" id="PTHR14614">
    <property type="entry name" value="HEPATOCELLULAR CARCINOMA-ASSOCIATED ANTIGEN"/>
    <property type="match status" value="1"/>
</dbReference>
<dbReference type="Pfam" id="PF10294">
    <property type="entry name" value="Methyltransf_16"/>
    <property type="match status" value="1"/>
</dbReference>
<evidence type="ECO:0000256" key="1">
    <source>
        <dbReference type="SAM" id="MobiDB-lite"/>
    </source>
</evidence>
<gene>
    <name evidence="2" type="primary">RKM5</name>
    <name evidence="2" type="ORF">AAF712_006909</name>
</gene>
<dbReference type="GO" id="GO:0032259">
    <property type="term" value="P:methylation"/>
    <property type="evidence" value="ECO:0007669"/>
    <property type="project" value="UniProtKB-KW"/>
</dbReference>
<keyword evidence="2" id="KW-0687">Ribonucleoprotein</keyword>
<dbReference type="Gene3D" id="3.40.50.150">
    <property type="entry name" value="Vaccinia Virus protein VP39"/>
    <property type="match status" value="1"/>
</dbReference>
<keyword evidence="2" id="KW-0808">Transferase</keyword>
<protein>
    <submittedName>
        <fullName evidence="2">Ribosomal protein lysine methyltransferase</fullName>
    </submittedName>
</protein>
<dbReference type="EMBL" id="JBBXMP010000039">
    <property type="protein sequence ID" value="KAL0066078.1"/>
    <property type="molecule type" value="Genomic_DNA"/>
</dbReference>
<evidence type="ECO:0000313" key="3">
    <source>
        <dbReference type="Proteomes" id="UP001437256"/>
    </source>
</evidence>
<dbReference type="Proteomes" id="UP001437256">
    <property type="component" value="Unassembled WGS sequence"/>
</dbReference>
<sequence>MTSFQSGLLALPPESEQVTDADEEIFLLYADLQSHTPSAGTGATSFRGLGHIDSHKDELIVVFELNSVTSPSVQVPSPSRPKKDSRRTRKSGKNIRSAQSLEVEVRILQDKTALRTRKGDTGSVLWHASVDFARLILQQIHFPDPTAHSLVDRDKLKECHILELGAGTGLLGIVLSPLIRKYTITDIDDLVPLIKKNVQLNVPEFPKDSNLVVTSLDWVTLQQVPPSKRPEVFAFDPVDLVLVVDCIYHPSLLPSLLETLNFLAIPGTTTVLVVVELRASDVVTEFLQSWITMPCWEVWRIADNGTLMGRPYAMWAGRKATSLP</sequence>
<dbReference type="PANTHER" id="PTHR14614:SF109">
    <property type="entry name" value="RIBOSOMAL LYSINE N-METHYLTRANSFERASE 5"/>
    <property type="match status" value="1"/>
</dbReference>
<comment type="caution">
    <text evidence="2">The sequence shown here is derived from an EMBL/GenBank/DDBJ whole genome shotgun (WGS) entry which is preliminary data.</text>
</comment>
<proteinExistence type="predicted"/>
<organism evidence="2 3">
    <name type="scientific">Marasmius tenuissimus</name>
    <dbReference type="NCBI Taxonomy" id="585030"/>
    <lineage>
        <taxon>Eukaryota</taxon>
        <taxon>Fungi</taxon>
        <taxon>Dikarya</taxon>
        <taxon>Basidiomycota</taxon>
        <taxon>Agaricomycotina</taxon>
        <taxon>Agaricomycetes</taxon>
        <taxon>Agaricomycetidae</taxon>
        <taxon>Agaricales</taxon>
        <taxon>Marasmiineae</taxon>
        <taxon>Marasmiaceae</taxon>
        <taxon>Marasmius</taxon>
    </lineage>
</organism>
<dbReference type="InterPro" id="IPR019410">
    <property type="entry name" value="Methyltransf_16"/>
</dbReference>
<dbReference type="SUPFAM" id="SSF53335">
    <property type="entry name" value="S-adenosyl-L-methionine-dependent methyltransferases"/>
    <property type="match status" value="1"/>
</dbReference>